<feature type="region of interest" description="Disordered" evidence="1">
    <location>
        <begin position="224"/>
        <end position="244"/>
    </location>
</feature>
<reference evidence="2" key="1">
    <citation type="submission" date="2023-04" db="EMBL/GenBank/DDBJ databases">
        <authorList>
            <consortium name="ELIXIR-Norway"/>
        </authorList>
    </citation>
    <scope>NUCLEOTIDE SEQUENCE [LARGE SCALE GENOMIC DNA]</scope>
</reference>
<dbReference type="Proteomes" id="UP001176941">
    <property type="component" value="Unassembled WGS sequence"/>
</dbReference>
<keyword evidence="3" id="KW-1185">Reference proteome</keyword>
<dbReference type="EMBL" id="CATKSN020000282">
    <property type="protein sequence ID" value="CAI9149396.1"/>
    <property type="molecule type" value="Genomic_DNA"/>
</dbReference>
<sequence length="244" mass="27321">MSMAVGLGWRTPFRAVQAAVYGINLSKNRSVVELRCQRSFTAVYGPGVPVKGLELVCPGTRTAAGRCAALLRRAARWRPIPFHVRVRVVRARCCALHHLRKGSEEFISPLKPCGVEHLVDFTSCMSARQSPCVRTCRWNAGCVHFCGCPPAAALLHLLGLCSITEVSCATSERDETQPLLRRTATSLKASRRSERKLKEHCKEMTRQRKKRRLILPVPAKVARKNSQSRKKIARKNRWKKAISA</sequence>
<evidence type="ECO:0000313" key="3">
    <source>
        <dbReference type="Proteomes" id="UP001176941"/>
    </source>
</evidence>
<evidence type="ECO:0000256" key="1">
    <source>
        <dbReference type="SAM" id="MobiDB-lite"/>
    </source>
</evidence>
<name>A0ABN8XJS9_RANTA</name>
<accession>A0ABN8XJS9</accession>
<comment type="caution">
    <text evidence="2">The sequence shown here is derived from an EMBL/GenBank/DDBJ whole genome shotgun (WGS) entry which is preliminary data.</text>
</comment>
<proteinExistence type="predicted"/>
<protein>
    <submittedName>
        <fullName evidence="2">Uncharacterized protein</fullName>
    </submittedName>
</protein>
<gene>
    <name evidence="2" type="ORF">MRATA1EN1_LOCUS31014</name>
</gene>
<evidence type="ECO:0000313" key="2">
    <source>
        <dbReference type="EMBL" id="CAI9149396.1"/>
    </source>
</evidence>
<organism evidence="2 3">
    <name type="scientific">Rangifer tarandus platyrhynchus</name>
    <name type="common">Svalbard reindeer</name>
    <dbReference type="NCBI Taxonomy" id="3082113"/>
    <lineage>
        <taxon>Eukaryota</taxon>
        <taxon>Metazoa</taxon>
        <taxon>Chordata</taxon>
        <taxon>Craniata</taxon>
        <taxon>Vertebrata</taxon>
        <taxon>Euteleostomi</taxon>
        <taxon>Mammalia</taxon>
        <taxon>Eutheria</taxon>
        <taxon>Laurasiatheria</taxon>
        <taxon>Artiodactyla</taxon>
        <taxon>Ruminantia</taxon>
        <taxon>Pecora</taxon>
        <taxon>Cervidae</taxon>
        <taxon>Odocoileinae</taxon>
        <taxon>Rangifer</taxon>
    </lineage>
</organism>